<gene>
    <name evidence="2" type="ORF">ACFSW8_12965</name>
</gene>
<dbReference type="InterPro" id="IPR013424">
    <property type="entry name" value="Ice-binding_C"/>
</dbReference>
<dbReference type="RefSeq" id="WP_377088626.1">
    <property type="nucleotide sequence ID" value="NZ_JBHSJL010000014.1"/>
</dbReference>
<keyword evidence="3" id="KW-1185">Reference proteome</keyword>
<evidence type="ECO:0000313" key="3">
    <source>
        <dbReference type="Proteomes" id="UP001597389"/>
    </source>
</evidence>
<name>A0ABW4ZDA1_9BACT</name>
<protein>
    <submittedName>
        <fullName evidence="2">PEP-CTERM sorting domain-containing protein</fullName>
    </submittedName>
</protein>
<dbReference type="EMBL" id="JBHUJB010000053">
    <property type="protein sequence ID" value="MFD2159812.1"/>
    <property type="molecule type" value="Genomic_DNA"/>
</dbReference>
<dbReference type="Proteomes" id="UP001597389">
    <property type="component" value="Unassembled WGS sequence"/>
</dbReference>
<dbReference type="Pfam" id="PF07589">
    <property type="entry name" value="PEP-CTERM"/>
    <property type="match status" value="1"/>
</dbReference>
<feature type="domain" description="Ice-binding protein C-terminal" evidence="1">
    <location>
        <begin position="68"/>
        <end position="89"/>
    </location>
</feature>
<comment type="caution">
    <text evidence="2">The sequence shown here is derived from an EMBL/GenBank/DDBJ whole genome shotgun (WGS) entry which is preliminary data.</text>
</comment>
<reference evidence="3" key="1">
    <citation type="journal article" date="2019" name="Int. J. Syst. Evol. Microbiol.">
        <title>The Global Catalogue of Microorganisms (GCM) 10K type strain sequencing project: providing services to taxonomists for standard genome sequencing and annotation.</title>
        <authorList>
            <consortium name="The Broad Institute Genomics Platform"/>
            <consortium name="The Broad Institute Genome Sequencing Center for Infectious Disease"/>
            <person name="Wu L."/>
            <person name="Ma J."/>
        </authorList>
    </citation>
    <scope>NUCLEOTIDE SEQUENCE [LARGE SCALE GENOMIC DNA]</scope>
    <source>
        <strain evidence="3">CCUG 57942</strain>
    </source>
</reference>
<organism evidence="2 3">
    <name type="scientific">Rubritalea tangerina</name>
    <dbReference type="NCBI Taxonomy" id="430798"/>
    <lineage>
        <taxon>Bacteria</taxon>
        <taxon>Pseudomonadati</taxon>
        <taxon>Verrucomicrobiota</taxon>
        <taxon>Verrucomicrobiia</taxon>
        <taxon>Verrucomicrobiales</taxon>
        <taxon>Rubritaleaceae</taxon>
        <taxon>Rubritalea</taxon>
    </lineage>
</organism>
<evidence type="ECO:0000259" key="1">
    <source>
        <dbReference type="Pfam" id="PF07589"/>
    </source>
</evidence>
<dbReference type="NCBIfam" id="TIGR02595">
    <property type="entry name" value="PEP_CTERM"/>
    <property type="match status" value="1"/>
</dbReference>
<evidence type="ECO:0000313" key="2">
    <source>
        <dbReference type="EMBL" id="MFD2159812.1"/>
    </source>
</evidence>
<proteinExistence type="predicted"/>
<sequence>MGRDSNLNGFLDGDETLDNNLFDQAFQTVNKDIAEAGATMDIRVRFLSNGSHEEMNFDNITVSAVTMVPEPSTVSSLGLAATFMLLRRRRKA</sequence>
<accession>A0ABW4ZDA1</accession>